<dbReference type="AlphaFoldDB" id="A0A7S3KV87"/>
<feature type="region of interest" description="Disordered" evidence="1">
    <location>
        <begin position="1"/>
        <end position="21"/>
    </location>
</feature>
<dbReference type="EMBL" id="HBIM01000075">
    <property type="protein sequence ID" value="CAE0401659.1"/>
    <property type="molecule type" value="Transcribed_RNA"/>
</dbReference>
<gene>
    <name evidence="2" type="ORF">ACOF00016_LOCUS64</name>
</gene>
<organism evidence="2">
    <name type="scientific">Amphora coffeiformis</name>
    <dbReference type="NCBI Taxonomy" id="265554"/>
    <lineage>
        <taxon>Eukaryota</taxon>
        <taxon>Sar</taxon>
        <taxon>Stramenopiles</taxon>
        <taxon>Ochrophyta</taxon>
        <taxon>Bacillariophyta</taxon>
        <taxon>Bacillariophyceae</taxon>
        <taxon>Bacillariophycidae</taxon>
        <taxon>Thalassiophysales</taxon>
        <taxon>Catenulaceae</taxon>
        <taxon>Amphora</taxon>
    </lineage>
</organism>
<evidence type="ECO:0000256" key="1">
    <source>
        <dbReference type="SAM" id="MobiDB-lite"/>
    </source>
</evidence>
<name>A0A7S3KV87_9STRA</name>
<reference evidence="2" key="1">
    <citation type="submission" date="2021-01" db="EMBL/GenBank/DDBJ databases">
        <authorList>
            <person name="Corre E."/>
            <person name="Pelletier E."/>
            <person name="Niang G."/>
            <person name="Scheremetjew M."/>
            <person name="Finn R."/>
            <person name="Kale V."/>
            <person name="Holt S."/>
            <person name="Cochrane G."/>
            <person name="Meng A."/>
            <person name="Brown T."/>
            <person name="Cohen L."/>
        </authorList>
    </citation>
    <scope>NUCLEOTIDE SEQUENCE</scope>
    <source>
        <strain evidence="2">CCMP127</strain>
    </source>
</reference>
<sequence length="400" mass="45631">MAMKGGSMTPNESIGPPRDAPAKVTVVRRSTMRAVGFFLIALSLVLLNRADAQESSGNTQEAIVNAQGAVLQSLEEEQNTASLRRRRKPLYGNLTSALYRFDASLLGHEYMMAVKKFDEYIGQAVDPVGAQFAAQKTRHPGTREYHSQCFQPPEEDKVLELEKRKKFHDPRDRETLEFLREEHDFFYGPGNNDTLVTRDYKWAWRTAAVYSAQHAGRQKEFRSTVQAELDARSEGYFGAVVSGTFWYPPNAIREWHTNVWDMFVDPETNIPEYPWRMYYVRQKAATPDGGLDTSRTPQTDPDYFADKSGMHLVEGPGIPPERLREFGAYPLNREKHSAEGFNVWRIPDQNGYVSLFRLQHVTPYRWHCIVADDSVHRYSMGMSLNDAGVEAMLRHAGVEL</sequence>
<evidence type="ECO:0000313" key="2">
    <source>
        <dbReference type="EMBL" id="CAE0401659.1"/>
    </source>
</evidence>
<accession>A0A7S3KV87</accession>
<protein>
    <submittedName>
        <fullName evidence="2">Uncharacterized protein</fullName>
    </submittedName>
</protein>
<proteinExistence type="predicted"/>